<feature type="non-terminal residue" evidence="6">
    <location>
        <position position="244"/>
    </location>
</feature>
<sequence>MQQQALAVIILAAGKGTRMQTSLAKVLLPVAGRPLLHYVLDLSSRLNPARTIVVVGHQADQVRKAFADREVEFVVQREQLGTGHAAQQAKLKLENFEGQVLVLCGDMPLIRPKTLLQVVEGHRRSGVKCTVLTLKNSGCHDFGRIIRDGNGSILKIVELKDASEAEKKVDEFNSGVYCFDNRLFFKVLEHIDANNAQKEYYLTDTIKCLVRNEYSVQTIQTQDVDEILGINSPDDLSRAERLLG</sequence>
<organism evidence="6">
    <name type="scientific">marine metagenome</name>
    <dbReference type="NCBI Taxonomy" id="408172"/>
    <lineage>
        <taxon>unclassified sequences</taxon>
        <taxon>metagenomes</taxon>
        <taxon>ecological metagenomes</taxon>
    </lineage>
</organism>
<gene>
    <name evidence="6" type="ORF">METZ01_LOCUS437926</name>
</gene>
<accession>A0A382YP72</accession>
<dbReference type="PANTHER" id="PTHR43584">
    <property type="entry name" value="NUCLEOTIDYL TRANSFERASE"/>
    <property type="match status" value="1"/>
</dbReference>
<dbReference type="EMBL" id="UINC01177432">
    <property type="protein sequence ID" value="SVD85072.1"/>
    <property type="molecule type" value="Genomic_DNA"/>
</dbReference>
<dbReference type="InterPro" id="IPR050065">
    <property type="entry name" value="GlmU-like"/>
</dbReference>
<name>A0A382YP72_9ZZZZ</name>
<evidence type="ECO:0000256" key="4">
    <source>
        <dbReference type="ARBA" id="ARBA00048493"/>
    </source>
</evidence>
<evidence type="ECO:0000259" key="5">
    <source>
        <dbReference type="Pfam" id="PF12804"/>
    </source>
</evidence>
<dbReference type="Gene3D" id="3.90.550.10">
    <property type="entry name" value="Spore Coat Polysaccharide Biosynthesis Protein SpsA, Chain A"/>
    <property type="match status" value="1"/>
</dbReference>
<dbReference type="InterPro" id="IPR029044">
    <property type="entry name" value="Nucleotide-diphossugar_trans"/>
</dbReference>
<dbReference type="CDD" id="cd02540">
    <property type="entry name" value="GT2_GlmU_N_bac"/>
    <property type="match status" value="1"/>
</dbReference>
<feature type="domain" description="MobA-like NTP transferase" evidence="5">
    <location>
        <begin position="8"/>
        <end position="136"/>
    </location>
</feature>
<dbReference type="SUPFAM" id="SSF53448">
    <property type="entry name" value="Nucleotide-diphospho-sugar transferases"/>
    <property type="match status" value="1"/>
</dbReference>
<comment type="catalytic activity">
    <reaction evidence="4">
        <text>N-acetyl-alpha-D-glucosamine 1-phosphate + UTP + H(+) = UDP-N-acetyl-alpha-D-glucosamine + diphosphate</text>
        <dbReference type="Rhea" id="RHEA:13509"/>
        <dbReference type="ChEBI" id="CHEBI:15378"/>
        <dbReference type="ChEBI" id="CHEBI:33019"/>
        <dbReference type="ChEBI" id="CHEBI:46398"/>
        <dbReference type="ChEBI" id="CHEBI:57705"/>
        <dbReference type="ChEBI" id="CHEBI:57776"/>
        <dbReference type="EC" id="2.7.7.23"/>
    </reaction>
</comment>
<dbReference type="EC" id="2.7.7.23" evidence="1"/>
<reference evidence="6" key="1">
    <citation type="submission" date="2018-05" db="EMBL/GenBank/DDBJ databases">
        <authorList>
            <person name="Lanie J.A."/>
            <person name="Ng W.-L."/>
            <person name="Kazmierczak K.M."/>
            <person name="Andrzejewski T.M."/>
            <person name="Davidsen T.M."/>
            <person name="Wayne K.J."/>
            <person name="Tettelin H."/>
            <person name="Glass J.I."/>
            <person name="Rusch D."/>
            <person name="Podicherti R."/>
            <person name="Tsui H.-C.T."/>
            <person name="Winkler M.E."/>
        </authorList>
    </citation>
    <scope>NUCLEOTIDE SEQUENCE</scope>
</reference>
<dbReference type="InterPro" id="IPR025877">
    <property type="entry name" value="MobA-like_NTP_Trfase"/>
</dbReference>
<keyword evidence="3" id="KW-0548">Nucleotidyltransferase</keyword>
<dbReference type="PANTHER" id="PTHR43584:SF3">
    <property type="entry name" value="BIFUNCTIONAL PROTEIN GLMU"/>
    <property type="match status" value="1"/>
</dbReference>
<dbReference type="GO" id="GO:0003977">
    <property type="term" value="F:UDP-N-acetylglucosamine diphosphorylase activity"/>
    <property type="evidence" value="ECO:0007669"/>
    <property type="project" value="UniProtKB-EC"/>
</dbReference>
<dbReference type="AlphaFoldDB" id="A0A382YP72"/>
<evidence type="ECO:0000256" key="2">
    <source>
        <dbReference type="ARBA" id="ARBA00022679"/>
    </source>
</evidence>
<dbReference type="Pfam" id="PF12804">
    <property type="entry name" value="NTP_transf_3"/>
    <property type="match status" value="1"/>
</dbReference>
<evidence type="ECO:0000313" key="6">
    <source>
        <dbReference type="EMBL" id="SVD85072.1"/>
    </source>
</evidence>
<proteinExistence type="predicted"/>
<evidence type="ECO:0000256" key="1">
    <source>
        <dbReference type="ARBA" id="ARBA00012457"/>
    </source>
</evidence>
<keyword evidence="2" id="KW-0808">Transferase</keyword>
<evidence type="ECO:0000256" key="3">
    <source>
        <dbReference type="ARBA" id="ARBA00022695"/>
    </source>
</evidence>
<protein>
    <recommendedName>
        <fullName evidence="1">UDP-N-acetylglucosamine diphosphorylase</fullName>
        <ecNumber evidence="1">2.7.7.23</ecNumber>
    </recommendedName>
</protein>